<dbReference type="OrthoDB" id="4457677at2"/>
<evidence type="ECO:0000313" key="10">
    <source>
        <dbReference type="EMBL" id="RFZ82699.1"/>
    </source>
</evidence>
<dbReference type="Gene3D" id="1.10.287.130">
    <property type="match status" value="1"/>
</dbReference>
<organism evidence="10 11">
    <name type="scientific">Mucilaginibacter terrenus</name>
    <dbReference type="NCBI Taxonomy" id="2482727"/>
    <lineage>
        <taxon>Bacteria</taxon>
        <taxon>Pseudomonadati</taxon>
        <taxon>Bacteroidota</taxon>
        <taxon>Sphingobacteriia</taxon>
        <taxon>Sphingobacteriales</taxon>
        <taxon>Sphingobacteriaceae</taxon>
        <taxon>Mucilaginibacter</taxon>
    </lineage>
</organism>
<feature type="domain" description="Histidine kinase" evidence="8">
    <location>
        <begin position="378"/>
        <end position="597"/>
    </location>
</feature>
<dbReference type="InterPro" id="IPR001789">
    <property type="entry name" value="Sig_transdc_resp-reg_receiver"/>
</dbReference>
<dbReference type="InterPro" id="IPR005467">
    <property type="entry name" value="His_kinase_dom"/>
</dbReference>
<dbReference type="Pfam" id="PF02518">
    <property type="entry name" value="HATPase_c"/>
    <property type="match status" value="1"/>
</dbReference>
<reference evidence="10 11" key="1">
    <citation type="submission" date="2018-08" db="EMBL/GenBank/DDBJ databases">
        <title>Mucilaginibacter terrae sp. nov., isolated from manganese diggings.</title>
        <authorList>
            <person name="Huang Y."/>
            <person name="Zhou Z."/>
        </authorList>
    </citation>
    <scope>NUCLEOTIDE SEQUENCE [LARGE SCALE GENOMIC DNA]</scope>
    <source>
        <strain evidence="10 11">ZH6</strain>
    </source>
</reference>
<dbReference type="Pfam" id="PF00512">
    <property type="entry name" value="HisKA"/>
    <property type="match status" value="1"/>
</dbReference>
<protein>
    <recommendedName>
        <fullName evidence="2">histidine kinase</fullName>
        <ecNumber evidence="2">2.7.13.3</ecNumber>
    </recommendedName>
</protein>
<dbReference type="SUPFAM" id="SSF52172">
    <property type="entry name" value="CheY-like"/>
    <property type="match status" value="1"/>
</dbReference>
<dbReference type="Gene3D" id="3.40.50.2300">
    <property type="match status" value="1"/>
</dbReference>
<comment type="catalytic activity">
    <reaction evidence="1">
        <text>ATP + protein L-histidine = ADP + protein N-phospho-L-histidine.</text>
        <dbReference type="EC" id="2.7.13.3"/>
    </reaction>
</comment>
<dbReference type="EC" id="2.7.13.3" evidence="2"/>
<dbReference type="InterPro" id="IPR004358">
    <property type="entry name" value="Sig_transdc_His_kin-like_C"/>
</dbReference>
<feature type="modified residue" description="4-aspartylphosphate" evidence="5">
    <location>
        <position position="665"/>
    </location>
</feature>
<dbReference type="InterPro" id="IPR036097">
    <property type="entry name" value="HisK_dim/P_sf"/>
</dbReference>
<dbReference type="GO" id="GO:0000155">
    <property type="term" value="F:phosphorelay sensor kinase activity"/>
    <property type="evidence" value="ECO:0007669"/>
    <property type="project" value="InterPro"/>
</dbReference>
<dbReference type="SUPFAM" id="SSF55874">
    <property type="entry name" value="ATPase domain of HSP90 chaperone/DNA topoisomerase II/histidine kinase"/>
    <property type="match status" value="1"/>
</dbReference>
<dbReference type="CDD" id="cd16922">
    <property type="entry name" value="HATPase_EvgS-ArcB-TorS-like"/>
    <property type="match status" value="1"/>
</dbReference>
<keyword evidence="3 5" id="KW-0597">Phosphoprotein</keyword>
<evidence type="ECO:0000256" key="6">
    <source>
        <dbReference type="PROSITE-ProRule" id="PRU00339"/>
    </source>
</evidence>
<dbReference type="CDD" id="cd17546">
    <property type="entry name" value="REC_hyHK_CKI1_RcsC-like"/>
    <property type="match status" value="1"/>
</dbReference>
<dbReference type="PROSITE" id="PS50110">
    <property type="entry name" value="RESPONSE_REGULATORY"/>
    <property type="match status" value="1"/>
</dbReference>
<dbReference type="AlphaFoldDB" id="A0A3E2NNX3"/>
<comment type="caution">
    <text evidence="10">The sequence shown here is derived from an EMBL/GenBank/DDBJ whole genome shotgun (WGS) entry which is preliminary data.</text>
</comment>
<evidence type="ECO:0000313" key="11">
    <source>
        <dbReference type="Proteomes" id="UP000260823"/>
    </source>
</evidence>
<keyword evidence="4" id="KW-0902">Two-component regulatory system</keyword>
<dbReference type="Gene3D" id="1.25.40.10">
    <property type="entry name" value="Tetratricopeptide repeat domain"/>
    <property type="match status" value="2"/>
</dbReference>
<feature type="coiled-coil region" evidence="7">
    <location>
        <begin position="342"/>
        <end position="371"/>
    </location>
</feature>
<evidence type="ECO:0000256" key="7">
    <source>
        <dbReference type="SAM" id="Coils"/>
    </source>
</evidence>
<dbReference type="Pfam" id="PF00072">
    <property type="entry name" value="Response_reg"/>
    <property type="match status" value="1"/>
</dbReference>
<evidence type="ECO:0000256" key="3">
    <source>
        <dbReference type="ARBA" id="ARBA00022553"/>
    </source>
</evidence>
<evidence type="ECO:0000256" key="5">
    <source>
        <dbReference type="PROSITE-ProRule" id="PRU00169"/>
    </source>
</evidence>
<dbReference type="FunFam" id="3.30.565.10:FF:000010">
    <property type="entry name" value="Sensor histidine kinase RcsC"/>
    <property type="match status" value="1"/>
</dbReference>
<name>A0A3E2NNX3_9SPHI</name>
<dbReference type="PANTHER" id="PTHR45339:SF1">
    <property type="entry name" value="HYBRID SIGNAL TRANSDUCTION HISTIDINE KINASE J"/>
    <property type="match status" value="1"/>
</dbReference>
<dbReference type="SUPFAM" id="SSF47384">
    <property type="entry name" value="Homodimeric domain of signal transducing histidine kinase"/>
    <property type="match status" value="1"/>
</dbReference>
<dbReference type="SUPFAM" id="SSF48452">
    <property type="entry name" value="TPR-like"/>
    <property type="match status" value="1"/>
</dbReference>
<accession>A0A3E2NNX3</accession>
<evidence type="ECO:0000256" key="4">
    <source>
        <dbReference type="ARBA" id="ARBA00023012"/>
    </source>
</evidence>
<dbReference type="InterPro" id="IPR011006">
    <property type="entry name" value="CheY-like_superfamily"/>
</dbReference>
<evidence type="ECO:0000256" key="2">
    <source>
        <dbReference type="ARBA" id="ARBA00012438"/>
    </source>
</evidence>
<dbReference type="InterPro" id="IPR041617">
    <property type="entry name" value="TPR_MalT"/>
</dbReference>
<dbReference type="PROSITE" id="PS50109">
    <property type="entry name" value="HIS_KIN"/>
    <property type="match status" value="1"/>
</dbReference>
<dbReference type="Proteomes" id="UP000260823">
    <property type="component" value="Unassembled WGS sequence"/>
</dbReference>
<feature type="repeat" description="TPR" evidence="6">
    <location>
        <begin position="211"/>
        <end position="244"/>
    </location>
</feature>
<dbReference type="SMART" id="SM00448">
    <property type="entry name" value="REC"/>
    <property type="match status" value="1"/>
</dbReference>
<keyword evidence="11" id="KW-1185">Reference proteome</keyword>
<dbReference type="PANTHER" id="PTHR45339">
    <property type="entry name" value="HYBRID SIGNAL TRANSDUCTION HISTIDINE KINASE J"/>
    <property type="match status" value="1"/>
</dbReference>
<dbReference type="InterPro" id="IPR003661">
    <property type="entry name" value="HisK_dim/P_dom"/>
</dbReference>
<dbReference type="InterPro" id="IPR036890">
    <property type="entry name" value="HATPase_C_sf"/>
</dbReference>
<keyword evidence="7" id="KW-0175">Coiled coil</keyword>
<sequence length="734" mass="82382">MTPSPASDLETINQLLDEAYGNRIHNLKYSVKLANQALQHSRRIGDKPLTGKSLNLLSLFYMIQGAHKRSVNMAKEAIKLFEELQDEQGVADAKYSIAGVYYKTDNYHLGLICLFDCLSIYRKFNDYHNQARTLKSLGTIYEYFGDPKNAIKSYEASIDAARKVKDLNLVSNAYNPLSGIYLNQGKADKALRIIQDSIAIKAKTGDIRGLAFALYGRGKIYTFNGRLHEAEQDFSNAIEIHLNAGEKLGLGMAYQKMGELYIAMNRLDKAKAFLQKGLDFSNQYNIAIVRFKCNFLLYQISKQENDTAKSLEYLELYLHQKEAVINTQTLKVIENYELIVKMESMEKEAKLQKEKAAIVEKQKRAEEAARIKQEFLSTMSHEIRTPLNAVTTITSMITARSAYDSELMESLKAASNNLLLVINDILDFTKLDSGKVEIDNRACMFTELMEHVVKTYRALAQRKGIELVLDADASLAECYELDETKLSQILSNLISNAVKYTDRGQVTLQVKKTQTTGDTDTIHFVVADTGTGIPEEYFDEIFESFSQPKAITTRKHGGSGLGLAIVKKLTALYNSTVNVKSKVGEGSELSFEITLKRAQIPGRLKPMNTEGLKGKTVLLAEDNMINAMVARKLLSNWGIESEHAVNGLEAVEKAGRKVFDFILMDIHMPEMNGFDATEQIRQQQNPNNTTPVFALTADITAEGNSEYKDYFSGFLRKPIEIDRLYTALLQAQAV</sequence>
<dbReference type="SMART" id="SM00028">
    <property type="entry name" value="TPR"/>
    <property type="match status" value="6"/>
</dbReference>
<evidence type="ECO:0000259" key="9">
    <source>
        <dbReference type="PROSITE" id="PS50110"/>
    </source>
</evidence>
<dbReference type="Pfam" id="PF13424">
    <property type="entry name" value="TPR_12"/>
    <property type="match status" value="1"/>
</dbReference>
<gene>
    <name evidence="10" type="ORF">DYU05_11005</name>
</gene>
<dbReference type="PRINTS" id="PR00344">
    <property type="entry name" value="BCTRLSENSOR"/>
</dbReference>
<proteinExistence type="predicted"/>
<dbReference type="SMART" id="SM00388">
    <property type="entry name" value="HisKA"/>
    <property type="match status" value="1"/>
</dbReference>
<dbReference type="CDD" id="cd00082">
    <property type="entry name" value="HisKA"/>
    <property type="match status" value="1"/>
</dbReference>
<dbReference type="SMART" id="SM00387">
    <property type="entry name" value="HATPase_c"/>
    <property type="match status" value="1"/>
</dbReference>
<dbReference type="RefSeq" id="WP_117383102.1">
    <property type="nucleotide sequence ID" value="NZ_QWDE01000002.1"/>
</dbReference>
<feature type="domain" description="Response regulatory" evidence="9">
    <location>
        <begin position="616"/>
        <end position="732"/>
    </location>
</feature>
<dbReference type="EMBL" id="QWDE01000002">
    <property type="protein sequence ID" value="RFZ82699.1"/>
    <property type="molecule type" value="Genomic_DNA"/>
</dbReference>
<evidence type="ECO:0000259" key="8">
    <source>
        <dbReference type="PROSITE" id="PS50109"/>
    </source>
</evidence>
<dbReference type="InterPro" id="IPR019734">
    <property type="entry name" value="TPR_rpt"/>
</dbReference>
<evidence type="ECO:0000256" key="1">
    <source>
        <dbReference type="ARBA" id="ARBA00000085"/>
    </source>
</evidence>
<dbReference type="Pfam" id="PF17874">
    <property type="entry name" value="TPR_MalT"/>
    <property type="match status" value="1"/>
</dbReference>
<keyword evidence="6" id="KW-0802">TPR repeat</keyword>
<dbReference type="InterPro" id="IPR003594">
    <property type="entry name" value="HATPase_dom"/>
</dbReference>
<dbReference type="PROSITE" id="PS50005">
    <property type="entry name" value="TPR"/>
    <property type="match status" value="1"/>
</dbReference>
<dbReference type="InterPro" id="IPR011990">
    <property type="entry name" value="TPR-like_helical_dom_sf"/>
</dbReference>
<dbReference type="Gene3D" id="3.30.565.10">
    <property type="entry name" value="Histidine kinase-like ATPase, C-terminal domain"/>
    <property type="match status" value="1"/>
</dbReference>